<sequence>MAVQFGSVQFSLHDYENASPIKNYIQQTPEQISTIQFENEISPVATNGNLNRPCAWQSKLPMNKVQVGAAPSPNLKVVRSKVGSLQNTSYKPGGGQVKIENRKLEWKAGTRVVAKNDTYVPGGGDKKIQSVKLQWNAKPKVGSLENKTHKPGGGDKKIETVKLDFKDKAKPKIGSKDNIKHTPGGGTVKIIEDQKLEIKAQSKIGSLDNVKHKPGGGEVKIFDDKSYIKQTAAQIGTPTKSQSSRSSLAGNVAEQEI</sequence>
<protein>
    <recommendedName>
        <fullName evidence="6">Microtubule-associated protein</fullName>
    </recommendedName>
</protein>
<evidence type="ECO:0000313" key="8">
    <source>
        <dbReference type="EMBL" id="VVC40195.1"/>
    </source>
</evidence>
<dbReference type="PROSITE" id="PS00229">
    <property type="entry name" value="TAU_MAP_1"/>
    <property type="match status" value="2"/>
</dbReference>
<dbReference type="GO" id="GO:0008017">
    <property type="term" value="F:microtubule binding"/>
    <property type="evidence" value="ECO:0007669"/>
    <property type="project" value="InterPro"/>
</dbReference>
<accession>A0A5E4N8I2</accession>
<evidence type="ECO:0000256" key="1">
    <source>
        <dbReference type="ARBA" id="ARBA00004245"/>
    </source>
</evidence>
<dbReference type="GO" id="GO:0005874">
    <property type="term" value="C:microtubule"/>
    <property type="evidence" value="ECO:0007669"/>
    <property type="project" value="UniProtKB-KW"/>
</dbReference>
<organism evidence="8 9">
    <name type="scientific">Cinara cedri</name>
    <dbReference type="NCBI Taxonomy" id="506608"/>
    <lineage>
        <taxon>Eukaryota</taxon>
        <taxon>Metazoa</taxon>
        <taxon>Ecdysozoa</taxon>
        <taxon>Arthropoda</taxon>
        <taxon>Hexapoda</taxon>
        <taxon>Insecta</taxon>
        <taxon>Pterygota</taxon>
        <taxon>Neoptera</taxon>
        <taxon>Paraneoptera</taxon>
        <taxon>Hemiptera</taxon>
        <taxon>Sternorrhyncha</taxon>
        <taxon>Aphidomorpha</taxon>
        <taxon>Aphidoidea</taxon>
        <taxon>Aphididae</taxon>
        <taxon>Lachninae</taxon>
        <taxon>Cinara</taxon>
    </lineage>
</organism>
<dbReference type="InterPro" id="IPR027324">
    <property type="entry name" value="MAP2/MAP4/Tau"/>
</dbReference>
<proteinExistence type="predicted"/>
<evidence type="ECO:0000256" key="5">
    <source>
        <dbReference type="ARBA" id="ARBA00023212"/>
    </source>
</evidence>
<dbReference type="GO" id="GO:0043005">
    <property type="term" value="C:neuron projection"/>
    <property type="evidence" value="ECO:0007669"/>
    <property type="project" value="TreeGrafter"/>
</dbReference>
<dbReference type="PANTHER" id="PTHR11501">
    <property type="entry name" value="MICROTUBULE-ASSOCIATED PROTEIN"/>
    <property type="match status" value="1"/>
</dbReference>
<keyword evidence="3" id="KW-0597">Phosphoprotein</keyword>
<gene>
    <name evidence="8" type="ORF">CINCED_3A023528</name>
</gene>
<feature type="compositionally biased region" description="Polar residues" evidence="7">
    <location>
        <begin position="234"/>
        <end position="249"/>
    </location>
</feature>
<evidence type="ECO:0000256" key="2">
    <source>
        <dbReference type="ARBA" id="ARBA00022490"/>
    </source>
</evidence>
<dbReference type="AlphaFoldDB" id="A0A5E4N8I2"/>
<dbReference type="Proteomes" id="UP000325440">
    <property type="component" value="Unassembled WGS sequence"/>
</dbReference>
<dbReference type="InterPro" id="IPR001084">
    <property type="entry name" value="MAP_tubulin-bd_rpt"/>
</dbReference>
<dbReference type="GO" id="GO:0000226">
    <property type="term" value="P:microtubule cytoskeleton organization"/>
    <property type="evidence" value="ECO:0007669"/>
    <property type="project" value="TreeGrafter"/>
</dbReference>
<keyword evidence="6" id="KW-0493">Microtubule</keyword>
<reference evidence="8 9" key="1">
    <citation type="submission" date="2019-08" db="EMBL/GenBank/DDBJ databases">
        <authorList>
            <person name="Alioto T."/>
            <person name="Alioto T."/>
            <person name="Gomez Garrido J."/>
        </authorList>
    </citation>
    <scope>NUCLEOTIDE SEQUENCE [LARGE SCALE GENOMIC DNA]</scope>
</reference>
<dbReference type="Pfam" id="PF00418">
    <property type="entry name" value="Tubulin-binding"/>
    <property type="match status" value="4"/>
</dbReference>
<dbReference type="PANTHER" id="PTHR11501:SF18">
    <property type="entry name" value="MICROTUBULE-ASSOCIATED PROTEIN"/>
    <property type="match status" value="1"/>
</dbReference>
<name>A0A5E4N8I2_9HEMI</name>
<evidence type="ECO:0000256" key="6">
    <source>
        <dbReference type="RuleBase" id="RU000686"/>
    </source>
</evidence>
<evidence type="ECO:0000256" key="7">
    <source>
        <dbReference type="SAM" id="MobiDB-lite"/>
    </source>
</evidence>
<keyword evidence="5 6" id="KW-0206">Cytoskeleton</keyword>
<feature type="region of interest" description="Disordered" evidence="7">
    <location>
        <begin position="234"/>
        <end position="257"/>
    </location>
</feature>
<dbReference type="PROSITE" id="PS51491">
    <property type="entry name" value="TAU_MAP_2"/>
    <property type="match status" value="4"/>
</dbReference>
<keyword evidence="2 6" id="KW-0963">Cytoplasm</keyword>
<keyword evidence="4" id="KW-0677">Repeat</keyword>
<comment type="subcellular location">
    <subcellularLocation>
        <location evidence="1 6">Cytoplasm</location>
        <location evidence="1 6">Cytoskeleton</location>
    </subcellularLocation>
</comment>
<keyword evidence="9" id="KW-1185">Reference proteome</keyword>
<dbReference type="EMBL" id="CABPRJ010001901">
    <property type="protein sequence ID" value="VVC40195.1"/>
    <property type="molecule type" value="Genomic_DNA"/>
</dbReference>
<evidence type="ECO:0000256" key="3">
    <source>
        <dbReference type="ARBA" id="ARBA00022553"/>
    </source>
</evidence>
<evidence type="ECO:0000313" key="9">
    <source>
        <dbReference type="Proteomes" id="UP000325440"/>
    </source>
</evidence>
<dbReference type="GO" id="GO:0031175">
    <property type="term" value="P:neuron projection development"/>
    <property type="evidence" value="ECO:0007669"/>
    <property type="project" value="TreeGrafter"/>
</dbReference>
<evidence type="ECO:0000256" key="4">
    <source>
        <dbReference type="ARBA" id="ARBA00022737"/>
    </source>
</evidence>